<dbReference type="Proteomes" id="UP001172082">
    <property type="component" value="Unassembled WGS sequence"/>
</dbReference>
<keyword evidence="2" id="KW-1185">Reference proteome</keyword>
<proteinExistence type="predicted"/>
<evidence type="ECO:0000313" key="2">
    <source>
        <dbReference type="Proteomes" id="UP001172082"/>
    </source>
</evidence>
<name>A0ABT8KWZ1_9BACT</name>
<gene>
    <name evidence="1" type="ORF">QQ008_21370</name>
</gene>
<reference evidence="1" key="1">
    <citation type="submission" date="2023-06" db="EMBL/GenBank/DDBJ databases">
        <title>Genomic of Parafulvivirga corallium.</title>
        <authorList>
            <person name="Wang G."/>
        </authorList>
    </citation>
    <scope>NUCLEOTIDE SEQUENCE</scope>
    <source>
        <strain evidence="1">BMA10</strain>
    </source>
</reference>
<protein>
    <submittedName>
        <fullName evidence="1">Uncharacterized protein</fullName>
    </submittedName>
</protein>
<dbReference type="EMBL" id="JAUJEA010000009">
    <property type="protein sequence ID" value="MDN5203955.1"/>
    <property type="molecule type" value="Genomic_DNA"/>
</dbReference>
<sequence>MENDINEISIKRGDIDYERAELIKSSEDYKTALEDQLTHIKNNMAFWGKRALIIGGALFVSYKLYKWISSDAEDEYNQEELQKPQNQQLAVISPKRESSLIRAIKDQITFFLIAMAREKLKEFLESTEEKTEHADTNDTV</sequence>
<organism evidence="1 2">
    <name type="scientific">Splendidivirga corallicola</name>
    <dbReference type="NCBI Taxonomy" id="3051826"/>
    <lineage>
        <taxon>Bacteria</taxon>
        <taxon>Pseudomonadati</taxon>
        <taxon>Bacteroidota</taxon>
        <taxon>Cytophagia</taxon>
        <taxon>Cytophagales</taxon>
        <taxon>Splendidivirgaceae</taxon>
        <taxon>Splendidivirga</taxon>
    </lineage>
</organism>
<evidence type="ECO:0000313" key="1">
    <source>
        <dbReference type="EMBL" id="MDN5203955.1"/>
    </source>
</evidence>
<accession>A0ABT8KWZ1</accession>
<comment type="caution">
    <text evidence="1">The sequence shown here is derived from an EMBL/GenBank/DDBJ whole genome shotgun (WGS) entry which is preliminary data.</text>
</comment>
<dbReference type="RefSeq" id="WP_346753979.1">
    <property type="nucleotide sequence ID" value="NZ_JAUJEA010000009.1"/>
</dbReference>